<dbReference type="SUPFAM" id="SSF141868">
    <property type="entry name" value="EAL domain-like"/>
    <property type="match status" value="1"/>
</dbReference>
<evidence type="ECO:0000256" key="8">
    <source>
        <dbReference type="ARBA" id="ARBA00022989"/>
    </source>
</evidence>
<evidence type="ECO:0000256" key="5">
    <source>
        <dbReference type="ARBA" id="ARBA00022741"/>
    </source>
</evidence>
<dbReference type="Pfam" id="PF00563">
    <property type="entry name" value="EAL"/>
    <property type="match status" value="1"/>
</dbReference>
<dbReference type="InterPro" id="IPR035965">
    <property type="entry name" value="PAS-like_dom_sf"/>
</dbReference>
<proteinExistence type="predicted"/>
<evidence type="ECO:0000256" key="2">
    <source>
        <dbReference type="ARBA" id="ARBA00022553"/>
    </source>
</evidence>
<keyword evidence="5" id="KW-0547">Nucleotide-binding</keyword>
<keyword evidence="2" id="KW-0597">Phosphoprotein</keyword>
<feature type="domain" description="PAS" evidence="12">
    <location>
        <begin position="569"/>
        <end position="614"/>
    </location>
</feature>
<dbReference type="InterPro" id="IPR001633">
    <property type="entry name" value="EAL_dom"/>
</dbReference>
<evidence type="ECO:0000259" key="14">
    <source>
        <dbReference type="PROSITE" id="PS50883"/>
    </source>
</evidence>
<dbReference type="InterPro" id="IPR029787">
    <property type="entry name" value="Nucleotide_cyclase"/>
</dbReference>
<dbReference type="NCBIfam" id="TIGR00254">
    <property type="entry name" value="GGDEF"/>
    <property type="match status" value="1"/>
</dbReference>
<dbReference type="PROSITE" id="PS50883">
    <property type="entry name" value="EAL"/>
    <property type="match status" value="1"/>
</dbReference>
<dbReference type="Gene3D" id="3.20.20.450">
    <property type="entry name" value="EAL domain"/>
    <property type="match status" value="1"/>
</dbReference>
<keyword evidence="4 11" id="KW-0812">Transmembrane</keyword>
<dbReference type="SMART" id="SM00267">
    <property type="entry name" value="GGDEF"/>
    <property type="match status" value="1"/>
</dbReference>
<name>A0ABX2IGN5_9RHOO</name>
<evidence type="ECO:0000256" key="9">
    <source>
        <dbReference type="ARBA" id="ARBA00023012"/>
    </source>
</evidence>
<dbReference type="EMBL" id="JABCSC020000001">
    <property type="protein sequence ID" value="NSL53784.1"/>
    <property type="molecule type" value="Genomic_DNA"/>
</dbReference>
<organism evidence="16 17">
    <name type="scientific">Uliginosibacterium aquaticum</name>
    <dbReference type="NCBI Taxonomy" id="2731212"/>
    <lineage>
        <taxon>Bacteria</taxon>
        <taxon>Pseudomonadati</taxon>
        <taxon>Pseudomonadota</taxon>
        <taxon>Betaproteobacteria</taxon>
        <taxon>Rhodocyclales</taxon>
        <taxon>Zoogloeaceae</taxon>
        <taxon>Uliginosibacterium</taxon>
    </lineage>
</organism>
<dbReference type="Gene3D" id="1.20.120.620">
    <property type="entry name" value="Backbone structure of the membrane domain of e. Coli histidine kinase receptor kdpd"/>
    <property type="match status" value="1"/>
</dbReference>
<evidence type="ECO:0000259" key="13">
    <source>
        <dbReference type="PROSITE" id="PS50113"/>
    </source>
</evidence>
<dbReference type="PROSITE" id="PS50112">
    <property type="entry name" value="PAS"/>
    <property type="match status" value="2"/>
</dbReference>
<dbReference type="Pfam" id="PF00990">
    <property type="entry name" value="GGDEF"/>
    <property type="match status" value="1"/>
</dbReference>
<dbReference type="InterPro" id="IPR043128">
    <property type="entry name" value="Rev_trsase/Diguanyl_cyclase"/>
</dbReference>
<comment type="caution">
    <text evidence="16">The sequence shown here is derived from an EMBL/GenBank/DDBJ whole genome shotgun (WGS) entry which is preliminary data.</text>
</comment>
<feature type="domain" description="PAC" evidence="13">
    <location>
        <begin position="391"/>
        <end position="442"/>
    </location>
</feature>
<dbReference type="Pfam" id="PF13426">
    <property type="entry name" value="PAS_9"/>
    <property type="match status" value="1"/>
</dbReference>
<feature type="domain" description="PAC" evidence="13">
    <location>
        <begin position="519"/>
        <end position="572"/>
    </location>
</feature>
<dbReference type="SMART" id="SM00086">
    <property type="entry name" value="PAC"/>
    <property type="match status" value="4"/>
</dbReference>
<dbReference type="SUPFAM" id="SSF55785">
    <property type="entry name" value="PYP-like sensor domain (PAS domain)"/>
    <property type="match status" value="4"/>
</dbReference>
<dbReference type="SMART" id="SM00091">
    <property type="entry name" value="PAS"/>
    <property type="match status" value="3"/>
</dbReference>
<keyword evidence="9" id="KW-0902">Two-component regulatory system</keyword>
<dbReference type="CDD" id="cd01948">
    <property type="entry name" value="EAL"/>
    <property type="match status" value="1"/>
</dbReference>
<dbReference type="Gene3D" id="3.30.70.270">
    <property type="match status" value="1"/>
</dbReference>
<dbReference type="InterPro" id="IPR000160">
    <property type="entry name" value="GGDEF_dom"/>
</dbReference>
<dbReference type="RefSeq" id="WP_170020057.1">
    <property type="nucleotide sequence ID" value="NZ_JABCSC020000001.1"/>
</dbReference>
<evidence type="ECO:0000256" key="7">
    <source>
        <dbReference type="ARBA" id="ARBA00022840"/>
    </source>
</evidence>
<feature type="domain" description="PAS" evidence="12">
    <location>
        <begin position="200"/>
        <end position="245"/>
    </location>
</feature>
<comment type="subcellular location">
    <subcellularLocation>
        <location evidence="1">Membrane</location>
        <topology evidence="1">Multi-pass membrane protein</topology>
    </subcellularLocation>
</comment>
<evidence type="ECO:0000256" key="3">
    <source>
        <dbReference type="ARBA" id="ARBA00022679"/>
    </source>
</evidence>
<dbReference type="InterPro" id="IPR000700">
    <property type="entry name" value="PAS-assoc_C"/>
</dbReference>
<dbReference type="CDD" id="cd00130">
    <property type="entry name" value="PAS"/>
    <property type="match status" value="3"/>
</dbReference>
<reference evidence="16 17" key="1">
    <citation type="submission" date="2020-06" db="EMBL/GenBank/DDBJ databases">
        <title>Draft genome of Uliginosibacterium sp. IMCC34675.</title>
        <authorList>
            <person name="Song J."/>
        </authorList>
    </citation>
    <scope>NUCLEOTIDE SEQUENCE [LARGE SCALE GENOMIC DNA]</scope>
    <source>
        <strain evidence="16 17">IMCC34675</strain>
    </source>
</reference>
<dbReference type="SMART" id="SM00052">
    <property type="entry name" value="EAL"/>
    <property type="match status" value="1"/>
</dbReference>
<keyword evidence="6" id="KW-0418">Kinase</keyword>
<protein>
    <submittedName>
        <fullName evidence="16">EAL domain-containing protein</fullName>
    </submittedName>
</protein>
<accession>A0ABX2IGN5</accession>
<evidence type="ECO:0000256" key="10">
    <source>
        <dbReference type="ARBA" id="ARBA00023136"/>
    </source>
</evidence>
<gene>
    <name evidence="16" type="ORF">HJ583_001975</name>
</gene>
<keyword evidence="8 11" id="KW-1133">Transmembrane helix</keyword>
<keyword evidence="3" id="KW-0808">Transferase</keyword>
<evidence type="ECO:0000313" key="16">
    <source>
        <dbReference type="EMBL" id="NSL53784.1"/>
    </source>
</evidence>
<feature type="domain" description="EAL" evidence="14">
    <location>
        <begin position="869"/>
        <end position="1123"/>
    </location>
</feature>
<feature type="transmembrane region" description="Helical" evidence="11">
    <location>
        <begin position="42"/>
        <end position="64"/>
    </location>
</feature>
<feature type="transmembrane region" description="Helical" evidence="11">
    <location>
        <begin position="124"/>
        <end position="153"/>
    </location>
</feature>
<dbReference type="PROSITE" id="PS50887">
    <property type="entry name" value="GGDEF"/>
    <property type="match status" value="1"/>
</dbReference>
<dbReference type="InterPro" id="IPR025201">
    <property type="entry name" value="KdpD_TM"/>
</dbReference>
<feature type="domain" description="PAC" evidence="13">
    <location>
        <begin position="264"/>
        <end position="316"/>
    </location>
</feature>
<dbReference type="PANTHER" id="PTHR44757:SF2">
    <property type="entry name" value="BIOFILM ARCHITECTURE MAINTENANCE PROTEIN MBAA"/>
    <property type="match status" value="1"/>
</dbReference>
<dbReference type="CDD" id="cd01949">
    <property type="entry name" value="GGDEF"/>
    <property type="match status" value="1"/>
</dbReference>
<dbReference type="SUPFAM" id="SSF55073">
    <property type="entry name" value="Nucleotide cyclase"/>
    <property type="match status" value="1"/>
</dbReference>
<dbReference type="Gene3D" id="3.30.450.20">
    <property type="entry name" value="PAS domain"/>
    <property type="match status" value="4"/>
</dbReference>
<dbReference type="InterPro" id="IPR038318">
    <property type="entry name" value="KdpD_sf"/>
</dbReference>
<dbReference type="PANTHER" id="PTHR44757">
    <property type="entry name" value="DIGUANYLATE CYCLASE DGCP"/>
    <property type="match status" value="1"/>
</dbReference>
<keyword evidence="10 11" id="KW-0472">Membrane</keyword>
<evidence type="ECO:0000313" key="17">
    <source>
        <dbReference type="Proteomes" id="UP000778523"/>
    </source>
</evidence>
<evidence type="ECO:0000256" key="1">
    <source>
        <dbReference type="ARBA" id="ARBA00004141"/>
    </source>
</evidence>
<keyword evidence="7" id="KW-0067">ATP-binding</keyword>
<evidence type="ECO:0000259" key="12">
    <source>
        <dbReference type="PROSITE" id="PS50112"/>
    </source>
</evidence>
<evidence type="ECO:0000259" key="15">
    <source>
        <dbReference type="PROSITE" id="PS50887"/>
    </source>
</evidence>
<feature type="domain" description="GGDEF" evidence="15">
    <location>
        <begin position="726"/>
        <end position="860"/>
    </location>
</feature>
<dbReference type="InterPro" id="IPR052155">
    <property type="entry name" value="Biofilm_reg_signaling"/>
</dbReference>
<evidence type="ECO:0000256" key="6">
    <source>
        <dbReference type="ARBA" id="ARBA00022777"/>
    </source>
</evidence>
<keyword evidence="17" id="KW-1185">Reference proteome</keyword>
<dbReference type="InterPro" id="IPR013767">
    <property type="entry name" value="PAS_fold"/>
</dbReference>
<dbReference type="Pfam" id="PF08447">
    <property type="entry name" value="PAS_3"/>
    <property type="match status" value="1"/>
</dbReference>
<evidence type="ECO:0000256" key="4">
    <source>
        <dbReference type="ARBA" id="ARBA00022692"/>
    </source>
</evidence>
<dbReference type="PROSITE" id="PS50113">
    <property type="entry name" value="PAC"/>
    <property type="match status" value="4"/>
</dbReference>
<feature type="domain" description="PAC" evidence="13">
    <location>
        <begin position="642"/>
        <end position="694"/>
    </location>
</feature>
<dbReference type="Pfam" id="PF13493">
    <property type="entry name" value="DUF4118"/>
    <property type="match status" value="1"/>
</dbReference>
<sequence length="1125" mass="125178">MIFTPRQRFIALASLGYAVFALAWIFLSDQLLAEFTDLSRIVWLSTAKGVAFVFITTAMLFFALRAVPAADALRAVATPMNGLRPLLGWPRWLQYGFALVSSLSFAFMHFSLAHGPETPVLQILILPIIVSAAIGGLWPGLWATALGASASLLLMPPEAAAQLLSIPSEKLRWVFLLANGLLISVLCETLHRAWFRLEASRSTQAAILRSVGDAIIAVDERGQISYLNPEAERITGWPMGEALGQEIGAVLRRSGQNAVHAAALSGDLTLIRRDEAEIPVSLRETAIHHDDGRAAGRIFAFSDERERRRMEAALQHQHDLLKDMSAMAELGAWEVDAASLQGPLSEEVARICGLDAAAQPPLLFGPHLFSERWRLLFESAMARLFGEGSACDMVLALQTPGGVEKWVRLVAEPVLVEGHIVAVRGAMQDISAQRRAEDALRESEARYARVIEGSEQGFWVWNVQTNQFDISPRFASMLGYQFGKWDISPARWVDYLQPQDLARAQASIEAHLAGRTPLHEVEFRIRTASGQWKWILTRGRIVERDAEGRPLIMAGTHTDIAARKETELALRRAAAVFQNAREGVVITDAELRIVMTNAAFTEITGYSEAEVLGKPGTLMRSNRHDEAFFKGIWEAVAQHGHWQGEYWGQIKDGRVAPVWLSISVVRDEQGEVCNYVQVFSDISSLKASEERLDHLAHHDALTQLPNRLLLFTRLEHALAMAQRDGSLLALLMFDLDRFKDINDSFGHLVGDQLLQLLADRMGARLRKTDFFARLGGDEFTILLENLTRLEDAARVAEELIHSLETPFQLPNGIEVQCSVSIGISLFPGYGETAEALLQQADAAMYRAKAEGRGRFQYYSSSMTDAARDRISIDARLRRAITRGELFLHYQPQIELHSGRIVGAEALVRWQDPVEGLLAPARFIPIAEETGLIRELGAWVLREACRQGRAWLDAGLPPLRLAVNVSAQQIRHGQFDQLVEQVLRETGFPANLLELELTESVLMDAHSEVARLLDNLRARQIRIAIDDFGTGYSSLVYLKRFPLDVLKIDKGFVDGLVHDRDDRAITLAIISMARALGFKVLAEGVEDPEQLMILQAHGCDLYQGYFFSKPLPAQEFVQRLQVQPVS</sequence>
<dbReference type="Proteomes" id="UP000778523">
    <property type="component" value="Unassembled WGS sequence"/>
</dbReference>
<dbReference type="Pfam" id="PF00989">
    <property type="entry name" value="PAS"/>
    <property type="match status" value="1"/>
</dbReference>
<feature type="transmembrane region" description="Helical" evidence="11">
    <location>
        <begin position="9"/>
        <end position="27"/>
    </location>
</feature>
<evidence type="ECO:0000256" key="11">
    <source>
        <dbReference type="SAM" id="Phobius"/>
    </source>
</evidence>
<dbReference type="InterPro" id="IPR001610">
    <property type="entry name" value="PAC"/>
</dbReference>
<dbReference type="InterPro" id="IPR035919">
    <property type="entry name" value="EAL_sf"/>
</dbReference>
<dbReference type="InterPro" id="IPR013655">
    <property type="entry name" value="PAS_fold_3"/>
</dbReference>
<dbReference type="NCBIfam" id="TIGR00229">
    <property type="entry name" value="sensory_box"/>
    <property type="match status" value="3"/>
</dbReference>
<feature type="transmembrane region" description="Helical" evidence="11">
    <location>
        <begin position="92"/>
        <end position="112"/>
    </location>
</feature>
<dbReference type="InterPro" id="IPR000014">
    <property type="entry name" value="PAS"/>
</dbReference>